<evidence type="ECO:0000313" key="1">
    <source>
        <dbReference type="EMBL" id="CQR70044.1"/>
    </source>
</evidence>
<dbReference type="Proteomes" id="UP000049855">
    <property type="component" value="Unassembled WGS sequence"/>
</dbReference>
<keyword evidence="2" id="KW-1185">Reference proteome</keyword>
<organism evidence="1 2">
    <name type="scientific">Sporomusa ovata</name>
    <dbReference type="NCBI Taxonomy" id="2378"/>
    <lineage>
        <taxon>Bacteria</taxon>
        <taxon>Bacillati</taxon>
        <taxon>Bacillota</taxon>
        <taxon>Negativicutes</taxon>
        <taxon>Selenomonadales</taxon>
        <taxon>Sporomusaceae</taxon>
        <taxon>Sporomusa</taxon>
    </lineage>
</organism>
<reference evidence="2" key="1">
    <citation type="submission" date="2015-03" db="EMBL/GenBank/DDBJ databases">
        <authorList>
            <person name="Nijsse Bart"/>
        </authorList>
    </citation>
    <scope>NUCLEOTIDE SEQUENCE [LARGE SCALE GENOMIC DNA]</scope>
</reference>
<accession>A0A0U1KTP1</accession>
<dbReference type="AlphaFoldDB" id="A0A0U1KTP1"/>
<gene>
    <name evidence="1" type="ORF">SpAn4DRAFT_4909</name>
</gene>
<protein>
    <submittedName>
        <fullName evidence="1">Uncharacterized protein</fullName>
    </submittedName>
</protein>
<proteinExistence type="predicted"/>
<name>A0A0U1KTP1_9FIRM</name>
<dbReference type="EMBL" id="CTRP01000001">
    <property type="protein sequence ID" value="CQR70044.1"/>
    <property type="molecule type" value="Genomic_DNA"/>
</dbReference>
<sequence length="39" mass="4641">MVVVLYLREDALEAEKNYQHSRPLSWPIFSIDEKIYETG</sequence>
<evidence type="ECO:0000313" key="2">
    <source>
        <dbReference type="Proteomes" id="UP000049855"/>
    </source>
</evidence>